<dbReference type="Gene3D" id="1.10.599.10">
    <property type="entry name" value="Aldehyde Ferredoxin Oxidoreductase Protein, subunit A, domain 3"/>
    <property type="match status" value="1"/>
</dbReference>
<dbReference type="Gene3D" id="1.10.569.10">
    <property type="entry name" value="Aldehyde Ferredoxin Oxidoreductase Protein, subunit A, domain 2"/>
    <property type="match status" value="1"/>
</dbReference>
<dbReference type="GO" id="GO:0051539">
    <property type="term" value="F:4 iron, 4 sulfur cluster binding"/>
    <property type="evidence" value="ECO:0007669"/>
    <property type="project" value="UniProtKB-KW"/>
</dbReference>
<dbReference type="GO" id="GO:0046872">
    <property type="term" value="F:metal ion binding"/>
    <property type="evidence" value="ECO:0007669"/>
    <property type="project" value="UniProtKB-KW"/>
</dbReference>
<dbReference type="AlphaFoldDB" id="A0A5D3WPP9"/>
<gene>
    <name evidence="11" type="ORF">EDC39_103234</name>
</gene>
<evidence type="ECO:0000256" key="7">
    <source>
        <dbReference type="ARBA" id="ARBA00023014"/>
    </source>
</evidence>
<keyword evidence="7" id="KW-0411">Iron-sulfur</keyword>
<keyword evidence="6" id="KW-0408">Iron</keyword>
<keyword evidence="12" id="KW-1185">Reference proteome</keyword>
<evidence type="ECO:0000256" key="1">
    <source>
        <dbReference type="ARBA" id="ARBA00001966"/>
    </source>
</evidence>
<dbReference type="Proteomes" id="UP000324159">
    <property type="component" value="Unassembled WGS sequence"/>
</dbReference>
<evidence type="ECO:0000256" key="2">
    <source>
        <dbReference type="ARBA" id="ARBA00011032"/>
    </source>
</evidence>
<dbReference type="Pfam" id="PF02730">
    <property type="entry name" value="AFOR_N"/>
    <property type="match status" value="1"/>
</dbReference>
<dbReference type="SMART" id="SM00790">
    <property type="entry name" value="AFOR_N"/>
    <property type="match status" value="1"/>
</dbReference>
<comment type="similarity">
    <text evidence="2">Belongs to the AOR/FOR family.</text>
</comment>
<evidence type="ECO:0000256" key="5">
    <source>
        <dbReference type="ARBA" id="ARBA00023002"/>
    </source>
</evidence>
<dbReference type="PANTHER" id="PTHR30038">
    <property type="entry name" value="ALDEHYDE FERREDOXIN OXIDOREDUCTASE"/>
    <property type="match status" value="1"/>
</dbReference>
<dbReference type="SUPFAM" id="SSF48310">
    <property type="entry name" value="Aldehyde ferredoxin oxidoreductase, C-terminal domains"/>
    <property type="match status" value="1"/>
</dbReference>
<evidence type="ECO:0000256" key="3">
    <source>
        <dbReference type="ARBA" id="ARBA00022485"/>
    </source>
</evidence>
<comment type="caution">
    <text evidence="11">The sequence shown here is derived from an EMBL/GenBank/DDBJ whole genome shotgun (WGS) entry which is preliminary data.</text>
</comment>
<dbReference type="InterPro" id="IPR013985">
    <property type="entry name" value="Ald_Fedxn_OxRdtase_dom3"/>
</dbReference>
<evidence type="ECO:0000259" key="10">
    <source>
        <dbReference type="SMART" id="SM00790"/>
    </source>
</evidence>
<keyword evidence="4" id="KW-0479">Metal-binding</keyword>
<accession>A0A5D3WPP9</accession>
<reference evidence="11 12" key="1">
    <citation type="submission" date="2019-07" db="EMBL/GenBank/DDBJ databases">
        <title>Genomic Encyclopedia of Type Strains, Phase IV (KMG-IV): sequencing the most valuable type-strain genomes for metagenomic binning, comparative biology and taxonomic classification.</title>
        <authorList>
            <person name="Goeker M."/>
        </authorList>
    </citation>
    <scope>NUCLEOTIDE SEQUENCE [LARGE SCALE GENOMIC DNA]</scope>
    <source>
        <strain evidence="11 12">SS015</strain>
    </source>
</reference>
<dbReference type="RefSeq" id="WP_148895304.1">
    <property type="nucleotide sequence ID" value="NZ_VNIB01000003.1"/>
</dbReference>
<organism evidence="11 12">
    <name type="scientific">Geothermobacter ehrlichii</name>
    <dbReference type="NCBI Taxonomy" id="213224"/>
    <lineage>
        <taxon>Bacteria</taxon>
        <taxon>Pseudomonadati</taxon>
        <taxon>Thermodesulfobacteriota</taxon>
        <taxon>Desulfuromonadia</taxon>
        <taxon>Desulfuromonadales</taxon>
        <taxon>Geothermobacteraceae</taxon>
        <taxon>Geothermobacter</taxon>
    </lineage>
</organism>
<comment type="cofactor">
    <cofactor evidence="1">
        <name>[4Fe-4S] cluster</name>
        <dbReference type="ChEBI" id="CHEBI:49883"/>
    </cofactor>
</comment>
<keyword evidence="5" id="KW-0560">Oxidoreductase</keyword>
<feature type="domain" description="Aldehyde ferredoxin oxidoreductase N-terminal" evidence="10">
    <location>
        <begin position="6"/>
        <end position="207"/>
    </location>
</feature>
<dbReference type="InterPro" id="IPR036021">
    <property type="entry name" value="Tungsten_al_ferr_oxy-like_C"/>
</dbReference>
<proteinExistence type="inferred from homology"/>
<dbReference type="GO" id="GO:0009055">
    <property type="term" value="F:electron transfer activity"/>
    <property type="evidence" value="ECO:0007669"/>
    <property type="project" value="InterPro"/>
</dbReference>
<sequence length="671" mass="76064">MRYAETGINLEIDLSRGNIEKVATDPKETELYLGGLGTNTKLLWDRVPPEVDAFSPDNLLIFGAGLLCGTPATGCNRTIVSTISPQTGLMAFSMMGGFWAPELKYAGYDKIVLRGKSPDLVYLWIHNDKVEIRDASHLRGKGAIETAEIIKRELNEPRAQVAAIGLAGENRVYYASIEQGRSSASRGGIGAVMGDKGVKAIAVRGTKDISVARPEEFLALCNEVLEYIKYREEHPIPGVMPILAGLGSPQEMKIHDEKWHTENFMWGNSRTRRKGFWTEEIEKEWTETMEKARTRLISCFNCPMKCGATISMPGLPTYMMKCFTKLTYTMAAYSDLDFGLRIAQKATEYGLDGFSAPQVMAFALELLENGILSKDDFPGMPEDNEGRFFYLLDMIVHRKGIGDTLAKGTYWAAKEIGNGAEDYAHNTIKKHEQLPLKLSMLNPIYFLMYSTGEKINITQIEGQFPQAPFPSREAREEFVKDWIQVPDEKFKQYFLDWEPRGENSIPYYPTVQMTCEIVDWQERMHYIDDALGQCAGLSSFPLKPPYHIHNYPKFISAGAGIAMDEEKLTEAAKRYRTLVRAINIRRGMRRKDEKPPENHWKHRFPELEKELLDTYYKFKGWNEEGIPTKETLESLGLDYVAREFLERGILSDDETAATDENREAVTETANQ</sequence>
<dbReference type="InterPro" id="IPR013984">
    <property type="entry name" value="Ald_Fedxn_OxRdtase_dom2"/>
</dbReference>
<dbReference type="Gene3D" id="3.60.9.10">
    <property type="entry name" value="Aldehyde ferredoxin oxidoreductase, N-terminal domain"/>
    <property type="match status" value="1"/>
</dbReference>
<dbReference type="PANTHER" id="PTHR30038:SF7">
    <property type="entry name" value="TUNGSTEN-CONTAINING GLYCERALDEHYDE-3-PHOSPHATE:FERREDOXIN OXIDOREDUCTASE"/>
    <property type="match status" value="1"/>
</dbReference>
<dbReference type="GO" id="GO:0016625">
    <property type="term" value="F:oxidoreductase activity, acting on the aldehyde or oxo group of donors, iron-sulfur protein as acceptor"/>
    <property type="evidence" value="ECO:0007669"/>
    <property type="project" value="InterPro"/>
</dbReference>
<dbReference type="InterPro" id="IPR036503">
    <property type="entry name" value="Ald_Fedxn_OxRdtase_N_sf"/>
</dbReference>
<protein>
    <submittedName>
        <fullName evidence="11">Tungsten-dependent benzoyl-CoA reductase subunit bamB</fullName>
    </submittedName>
</protein>
<keyword evidence="3" id="KW-0004">4Fe-4S</keyword>
<evidence type="ECO:0000313" key="11">
    <source>
        <dbReference type="EMBL" id="TYO99388.1"/>
    </source>
</evidence>
<evidence type="ECO:0000256" key="6">
    <source>
        <dbReference type="ARBA" id="ARBA00023004"/>
    </source>
</evidence>
<comment type="cofactor">
    <cofactor evidence="8">
        <name>tungstopterin</name>
        <dbReference type="ChEBI" id="CHEBI:30402"/>
    </cofactor>
</comment>
<evidence type="ECO:0000256" key="8">
    <source>
        <dbReference type="ARBA" id="ARBA00049934"/>
    </source>
</evidence>
<evidence type="ECO:0000256" key="4">
    <source>
        <dbReference type="ARBA" id="ARBA00022723"/>
    </source>
</evidence>
<dbReference type="OrthoDB" id="9763894at2"/>
<evidence type="ECO:0000256" key="9">
    <source>
        <dbReference type="SAM" id="MobiDB-lite"/>
    </source>
</evidence>
<dbReference type="SUPFAM" id="SSF56228">
    <property type="entry name" value="Aldehyde ferredoxin oxidoreductase, N-terminal domain"/>
    <property type="match status" value="1"/>
</dbReference>
<dbReference type="InterPro" id="IPR051919">
    <property type="entry name" value="W-dependent_AOR"/>
</dbReference>
<name>A0A5D3WPP9_9BACT</name>
<dbReference type="Pfam" id="PF01314">
    <property type="entry name" value="AFOR_C"/>
    <property type="match status" value="1"/>
</dbReference>
<feature type="region of interest" description="Disordered" evidence="9">
    <location>
        <begin position="652"/>
        <end position="671"/>
    </location>
</feature>
<dbReference type="EMBL" id="VNIB01000003">
    <property type="protein sequence ID" value="TYO99388.1"/>
    <property type="molecule type" value="Genomic_DNA"/>
</dbReference>
<dbReference type="InterPro" id="IPR013983">
    <property type="entry name" value="Ald_Fedxn_OxRdtase_N"/>
</dbReference>
<dbReference type="InterPro" id="IPR001203">
    <property type="entry name" value="OxRdtase_Ald_Fedxn_C"/>
</dbReference>
<evidence type="ECO:0000313" key="12">
    <source>
        <dbReference type="Proteomes" id="UP000324159"/>
    </source>
</evidence>